<dbReference type="Pfam" id="PF02683">
    <property type="entry name" value="DsbD_TM"/>
    <property type="match status" value="1"/>
</dbReference>
<dbReference type="RefSeq" id="WP_211545885.1">
    <property type="nucleotide sequence ID" value="NZ_JAGTUF010000001.1"/>
</dbReference>
<evidence type="ECO:0000256" key="4">
    <source>
        <dbReference type="ARBA" id="ARBA00022748"/>
    </source>
</evidence>
<dbReference type="InterPro" id="IPR020846">
    <property type="entry name" value="MFS_dom"/>
</dbReference>
<dbReference type="PROSITE" id="PS50850">
    <property type="entry name" value="MFS"/>
    <property type="match status" value="1"/>
</dbReference>
<evidence type="ECO:0000256" key="2">
    <source>
        <dbReference type="ARBA" id="ARBA00006143"/>
    </source>
</evidence>
<evidence type="ECO:0000256" key="3">
    <source>
        <dbReference type="ARBA" id="ARBA00022692"/>
    </source>
</evidence>
<keyword evidence="10" id="KW-1185">Reference proteome</keyword>
<comment type="subcellular location">
    <subcellularLocation>
        <location evidence="1">Membrane</location>
        <topology evidence="1">Multi-pass membrane protein</topology>
    </subcellularLocation>
</comment>
<proteinExistence type="inferred from homology"/>
<feature type="transmembrane region" description="Helical" evidence="7">
    <location>
        <begin position="188"/>
        <end position="209"/>
    </location>
</feature>
<keyword evidence="3 7" id="KW-0812">Transmembrane</keyword>
<dbReference type="PANTHER" id="PTHR31272:SF9">
    <property type="entry name" value="BLL1027 PROTEIN"/>
    <property type="match status" value="1"/>
</dbReference>
<comment type="similarity">
    <text evidence="2">Belongs to the DsbD family.</text>
</comment>
<name>A0ABS5I9H1_9PROT</name>
<comment type="caution">
    <text evidence="9">The sequence shown here is derived from an EMBL/GenBank/DDBJ whole genome shotgun (WGS) entry which is preliminary data.</text>
</comment>
<dbReference type="EMBL" id="JAGTUF010000001">
    <property type="protein sequence ID" value="MBR9970388.1"/>
    <property type="molecule type" value="Genomic_DNA"/>
</dbReference>
<protein>
    <submittedName>
        <fullName evidence="9">Sulfite exporter TauE/SafE family protein</fullName>
    </submittedName>
</protein>
<dbReference type="InterPro" id="IPR003834">
    <property type="entry name" value="Cyt_c_assmbl_TM_dom"/>
</dbReference>
<feature type="transmembrane region" description="Helical" evidence="7">
    <location>
        <begin position="70"/>
        <end position="92"/>
    </location>
</feature>
<feature type="transmembrane region" description="Helical" evidence="7">
    <location>
        <begin position="113"/>
        <end position="133"/>
    </location>
</feature>
<evidence type="ECO:0000256" key="6">
    <source>
        <dbReference type="ARBA" id="ARBA00023136"/>
    </source>
</evidence>
<gene>
    <name evidence="9" type="ORF">KEC16_01515</name>
</gene>
<dbReference type="InterPro" id="IPR051790">
    <property type="entry name" value="Cytochrome_c-biogenesis_DsbD"/>
</dbReference>
<keyword evidence="6 7" id="KW-0472">Membrane</keyword>
<feature type="transmembrane region" description="Helical" evidence="7">
    <location>
        <begin position="153"/>
        <end position="176"/>
    </location>
</feature>
<evidence type="ECO:0000256" key="1">
    <source>
        <dbReference type="ARBA" id="ARBA00004141"/>
    </source>
</evidence>
<dbReference type="Proteomes" id="UP000680714">
    <property type="component" value="Unassembled WGS sequence"/>
</dbReference>
<evidence type="ECO:0000313" key="9">
    <source>
        <dbReference type="EMBL" id="MBR9970388.1"/>
    </source>
</evidence>
<accession>A0ABS5I9H1</accession>
<feature type="domain" description="Major facilitator superfamily (MFS) profile" evidence="8">
    <location>
        <begin position="3"/>
        <end position="234"/>
    </location>
</feature>
<keyword evidence="5 7" id="KW-1133">Transmembrane helix</keyword>
<feature type="transmembrane region" description="Helical" evidence="7">
    <location>
        <begin position="40"/>
        <end position="64"/>
    </location>
</feature>
<reference evidence="9 10" key="1">
    <citation type="submission" date="2021-04" db="EMBL/GenBank/DDBJ databases">
        <title>Magnetospirillum sulfuroxidans sp. nov., a facultative chemolithoautotrophic sulfur-oxidizing alphaproteobacterium isolated from freshwater sediment and proposals for Paramagetospirillum gen. nov., and Magnetospirillaceae fam. nov.</title>
        <authorList>
            <person name="Koziaeva V."/>
            <person name="Geelhoed J.S."/>
            <person name="Sorokin D.Y."/>
            <person name="Grouzdev D.S."/>
        </authorList>
    </citation>
    <scope>NUCLEOTIDE SEQUENCE [LARGE SCALE GENOMIC DNA]</scope>
    <source>
        <strain evidence="9 10">J10</strain>
    </source>
</reference>
<evidence type="ECO:0000256" key="7">
    <source>
        <dbReference type="SAM" id="Phobius"/>
    </source>
</evidence>
<dbReference type="PANTHER" id="PTHR31272">
    <property type="entry name" value="CYTOCHROME C-TYPE BIOGENESIS PROTEIN HI_1454-RELATED"/>
    <property type="match status" value="1"/>
</dbReference>
<evidence type="ECO:0000313" key="10">
    <source>
        <dbReference type="Proteomes" id="UP000680714"/>
    </source>
</evidence>
<organism evidence="9 10">
    <name type="scientific">Magnetospirillum sulfuroxidans</name>
    <dbReference type="NCBI Taxonomy" id="611300"/>
    <lineage>
        <taxon>Bacteria</taxon>
        <taxon>Pseudomonadati</taxon>
        <taxon>Pseudomonadota</taxon>
        <taxon>Alphaproteobacteria</taxon>
        <taxon>Rhodospirillales</taxon>
        <taxon>Rhodospirillaceae</taxon>
        <taxon>Magnetospirillum</taxon>
    </lineage>
</organism>
<evidence type="ECO:0000256" key="5">
    <source>
        <dbReference type="ARBA" id="ARBA00022989"/>
    </source>
</evidence>
<sequence>MAALIAAYLAGILSTLSPCVLPLIPVLLGSALQSHRLGPVALAAGLAVSFAGLGIALATFGFAVGLDGQAIRMAAALAMGIFGLVLLVPAFGRGFAVIAAPLAGHGNAVLGRISGDGLGGQFALGLLLGAVWSPCTGPTLGAAVGLAGASDTAAQAAAVMVVFALGAASPLLMLAYGLASWRRHLAGFAARAKPVMGGLLLLVAVLALSGGDKALETWLVSVMPPWLVALTVML</sequence>
<evidence type="ECO:0000259" key="8">
    <source>
        <dbReference type="PROSITE" id="PS50850"/>
    </source>
</evidence>
<feature type="transmembrane region" description="Helical" evidence="7">
    <location>
        <begin position="6"/>
        <end position="28"/>
    </location>
</feature>
<keyword evidence="4" id="KW-0201">Cytochrome c-type biogenesis</keyword>